<evidence type="ECO:0000313" key="1">
    <source>
        <dbReference type="EMBL" id="TYP82074.1"/>
    </source>
</evidence>
<proteinExistence type="predicted"/>
<dbReference type="InterPro" id="IPR058009">
    <property type="entry name" value="TTP_Phage_16"/>
</dbReference>
<dbReference type="Pfam" id="PF25595">
    <property type="entry name" value="Phage_TTP_16"/>
    <property type="match status" value="1"/>
</dbReference>
<gene>
    <name evidence="1" type="ORF">BD833_12058</name>
</gene>
<comment type="caution">
    <text evidence="1">The sequence shown here is derived from an EMBL/GenBank/DDBJ whole genome shotgun (WGS) entry which is preliminary data.</text>
</comment>
<evidence type="ECO:0008006" key="3">
    <source>
        <dbReference type="Google" id="ProtNLM"/>
    </source>
</evidence>
<dbReference type="Proteomes" id="UP000322499">
    <property type="component" value="Unassembled WGS sequence"/>
</dbReference>
<keyword evidence="2" id="KW-1185">Reference proteome</keyword>
<accession>A0A5S5CLK3</accession>
<name>A0A5S5CLK3_9ACTN</name>
<sequence>MSPPKEMIPIPKMLSDAKRKLAFVPALLVPSAPTVAEVTATGALDISCLVKANNFALGAAGEDTVNDPALCARGNDSAPGRVNYTASMEFFRWTTTVEDKAWTTFTESGIGGFLVQRIGQDFEEPFAVGDEVQVYEVLTGTPRLLTPDGGRYEGFALNFYVQSGGTDERAVIAA</sequence>
<dbReference type="EMBL" id="VNHW01000020">
    <property type="protein sequence ID" value="TYP82074.1"/>
    <property type="molecule type" value="Genomic_DNA"/>
</dbReference>
<reference evidence="1 2" key="1">
    <citation type="submission" date="2019-07" db="EMBL/GenBank/DDBJ databases">
        <title>Genomic Encyclopedia of Archaeal and Bacterial Type Strains, Phase II (KMG-II): from individual species to whole genera.</title>
        <authorList>
            <person name="Goeker M."/>
        </authorList>
    </citation>
    <scope>NUCLEOTIDE SEQUENCE [LARGE SCALE GENOMIC DNA]</scope>
    <source>
        <strain evidence="1 2">DSM 46842</strain>
    </source>
</reference>
<organism evidence="1 2">
    <name type="scientific">Blastococcus xanthinilyticus</name>
    <dbReference type="NCBI Taxonomy" id="1564164"/>
    <lineage>
        <taxon>Bacteria</taxon>
        <taxon>Bacillati</taxon>
        <taxon>Actinomycetota</taxon>
        <taxon>Actinomycetes</taxon>
        <taxon>Geodermatophilales</taxon>
        <taxon>Geodermatophilaceae</taxon>
        <taxon>Blastococcus</taxon>
    </lineage>
</organism>
<dbReference type="AlphaFoldDB" id="A0A5S5CLK3"/>
<evidence type="ECO:0000313" key="2">
    <source>
        <dbReference type="Proteomes" id="UP000322499"/>
    </source>
</evidence>
<protein>
    <recommendedName>
        <fullName evidence="3">Major tail protein</fullName>
    </recommendedName>
</protein>